<dbReference type="GO" id="GO:0008137">
    <property type="term" value="F:NADH dehydrogenase (ubiquinone) activity"/>
    <property type="evidence" value="ECO:0007669"/>
    <property type="project" value="InterPro"/>
</dbReference>
<keyword evidence="2 3" id="KW-0813">Transport</keyword>
<sequence>MAQKTLDALTKKFGDAIEATSSDCGDEVAVVKREKLVEVAQWLRDDPAMAFDSPVFCTCIDNLGEEPRFEVCYQLRSMKLRHRIRLKVRLAEEDPVCPTLTKLWPGFDWQERETYDMYGIEFKDHHDLRRIYMYEEFVGYPLRKDYPKEKRQPLVRRDDLPST</sequence>
<dbReference type="InterPro" id="IPR001268">
    <property type="entry name" value="NADH_UbQ_OxRdtase_30kDa_su"/>
</dbReference>
<dbReference type="PANTHER" id="PTHR10884:SF14">
    <property type="entry name" value="NADH DEHYDROGENASE [UBIQUINONE] IRON-SULFUR PROTEIN 3, MITOCHONDRIAL"/>
    <property type="match status" value="1"/>
</dbReference>
<dbReference type="HAMAP" id="MF_01357">
    <property type="entry name" value="NDH1_NuoC"/>
    <property type="match status" value="1"/>
</dbReference>
<dbReference type="InterPro" id="IPR037232">
    <property type="entry name" value="NADH_quin_OxRdtase_su_C/D-like"/>
</dbReference>
<dbReference type="PANTHER" id="PTHR10884">
    <property type="entry name" value="NADH DEHYDROGENASE UBIQUINONE IRON-SULFUR PROTEIN 3"/>
    <property type="match status" value="1"/>
</dbReference>
<gene>
    <name evidence="3" type="primary">nuoC</name>
    <name evidence="7" type="ordered locus">Hoch_4519</name>
</gene>
<dbReference type="KEGG" id="hoh:Hoch_4519"/>
<dbReference type="EC" id="7.1.1.-" evidence="3"/>
<evidence type="ECO:0000256" key="1">
    <source>
        <dbReference type="ARBA" id="ARBA00007569"/>
    </source>
</evidence>
<accession>D0LPX5</accession>
<evidence type="ECO:0000313" key="7">
    <source>
        <dbReference type="EMBL" id="ACY17012.1"/>
    </source>
</evidence>
<dbReference type="RefSeq" id="WP_012829610.1">
    <property type="nucleotide sequence ID" value="NC_013440.1"/>
</dbReference>
<comment type="subcellular location">
    <subcellularLocation>
        <location evidence="3">Cell inner membrane</location>
        <topology evidence="3">Peripheral membrane protein</topology>
        <orientation evidence="3">Cytoplasmic side</orientation>
    </subcellularLocation>
</comment>
<feature type="domain" description="NADH:ubiquinone oxidoreductase 30kDa subunit" evidence="6">
    <location>
        <begin position="30"/>
        <end position="151"/>
    </location>
</feature>
<dbReference type="Pfam" id="PF00329">
    <property type="entry name" value="Complex1_30kDa"/>
    <property type="match status" value="1"/>
</dbReference>
<dbReference type="EMBL" id="CP001804">
    <property type="protein sequence ID" value="ACY17012.1"/>
    <property type="molecule type" value="Genomic_DNA"/>
</dbReference>
<dbReference type="STRING" id="502025.Hoch_4519"/>
<dbReference type="OrthoDB" id="9803286at2"/>
<dbReference type="GO" id="GO:0048038">
    <property type="term" value="F:quinone binding"/>
    <property type="evidence" value="ECO:0007669"/>
    <property type="project" value="UniProtKB-KW"/>
</dbReference>
<protein>
    <recommendedName>
        <fullName evidence="3">NADH-quinone oxidoreductase subunit C</fullName>
        <ecNumber evidence="3">7.1.1.-</ecNumber>
    </recommendedName>
    <alternativeName>
        <fullName evidence="3">NADH dehydrogenase I subunit C</fullName>
    </alternativeName>
    <alternativeName>
        <fullName evidence="3">NDH-1 subunit C</fullName>
    </alternativeName>
</protein>
<keyword evidence="3" id="KW-0830">Ubiquinone</keyword>
<dbReference type="GO" id="GO:0005886">
    <property type="term" value="C:plasma membrane"/>
    <property type="evidence" value="ECO:0007669"/>
    <property type="project" value="UniProtKB-SubCell"/>
</dbReference>
<proteinExistence type="inferred from homology"/>
<keyword evidence="3 4" id="KW-0520">NAD</keyword>
<evidence type="ECO:0000259" key="6">
    <source>
        <dbReference type="Pfam" id="PF00329"/>
    </source>
</evidence>
<dbReference type="NCBIfam" id="TIGR01961">
    <property type="entry name" value="NuoC_fam"/>
    <property type="match status" value="1"/>
</dbReference>
<keyword evidence="3" id="KW-0472">Membrane</keyword>
<dbReference type="HOGENOM" id="CLU_042628_6_2_7"/>
<dbReference type="Gene3D" id="3.30.460.80">
    <property type="entry name" value="NADH:ubiquinone oxidoreductase, 30kDa subunit"/>
    <property type="match status" value="1"/>
</dbReference>
<dbReference type="PROSITE" id="PS00542">
    <property type="entry name" value="COMPLEX1_30K"/>
    <property type="match status" value="1"/>
</dbReference>
<comment type="similarity">
    <text evidence="1 3 4">Belongs to the complex I 30 kDa subunit family.</text>
</comment>
<comment type="subunit">
    <text evidence="3">NDH-1 is composed of 14 different subunits. Subunits NuoB, C, D, E, F, and G constitute the peripheral sector of the complex.</text>
</comment>
<reference evidence="7 8" key="1">
    <citation type="journal article" date="2010" name="Stand. Genomic Sci.">
        <title>Complete genome sequence of Haliangium ochraceum type strain (SMP-2).</title>
        <authorList>
            <consortium name="US DOE Joint Genome Institute (JGI-PGF)"/>
            <person name="Ivanova N."/>
            <person name="Daum C."/>
            <person name="Lang E."/>
            <person name="Abt B."/>
            <person name="Kopitz M."/>
            <person name="Saunders E."/>
            <person name="Lapidus A."/>
            <person name="Lucas S."/>
            <person name="Glavina Del Rio T."/>
            <person name="Nolan M."/>
            <person name="Tice H."/>
            <person name="Copeland A."/>
            <person name="Cheng J.F."/>
            <person name="Chen F."/>
            <person name="Bruce D."/>
            <person name="Goodwin L."/>
            <person name="Pitluck S."/>
            <person name="Mavromatis K."/>
            <person name="Pati A."/>
            <person name="Mikhailova N."/>
            <person name="Chen A."/>
            <person name="Palaniappan K."/>
            <person name="Land M."/>
            <person name="Hauser L."/>
            <person name="Chang Y.J."/>
            <person name="Jeffries C.D."/>
            <person name="Detter J.C."/>
            <person name="Brettin T."/>
            <person name="Rohde M."/>
            <person name="Goker M."/>
            <person name="Bristow J."/>
            <person name="Markowitz V."/>
            <person name="Eisen J.A."/>
            <person name="Hugenholtz P."/>
            <person name="Kyrpides N.C."/>
            <person name="Klenk H.P."/>
        </authorList>
    </citation>
    <scope>NUCLEOTIDE SEQUENCE [LARGE SCALE GENOMIC DNA]</scope>
    <source>
        <strain evidence="8">DSM 14365 / CIP 107738 / JCM 11303 / AJ 13395 / SMP-2</strain>
    </source>
</reference>
<dbReference type="Proteomes" id="UP000001880">
    <property type="component" value="Chromosome"/>
</dbReference>
<keyword evidence="3" id="KW-1003">Cell membrane</keyword>
<evidence type="ECO:0000256" key="3">
    <source>
        <dbReference type="HAMAP-Rule" id="MF_01357"/>
    </source>
</evidence>
<dbReference type="GO" id="GO:0050136">
    <property type="term" value="F:NADH dehydrogenase (quinone) (non-electrogenic) activity"/>
    <property type="evidence" value="ECO:0007669"/>
    <property type="project" value="UniProtKB-UniRule"/>
</dbReference>
<name>D0LPX5_HALO1</name>
<dbReference type="eggNOG" id="COG0852">
    <property type="taxonomic scope" value="Bacteria"/>
</dbReference>
<dbReference type="AlphaFoldDB" id="D0LPX5"/>
<organism evidence="7 8">
    <name type="scientific">Haliangium ochraceum (strain DSM 14365 / JCM 11303 / SMP-2)</name>
    <dbReference type="NCBI Taxonomy" id="502025"/>
    <lineage>
        <taxon>Bacteria</taxon>
        <taxon>Pseudomonadati</taxon>
        <taxon>Myxococcota</taxon>
        <taxon>Polyangia</taxon>
        <taxon>Haliangiales</taxon>
        <taxon>Kofleriaceae</taxon>
        <taxon>Haliangium</taxon>
    </lineage>
</organism>
<evidence type="ECO:0000256" key="4">
    <source>
        <dbReference type="RuleBase" id="RU003456"/>
    </source>
</evidence>
<keyword evidence="3" id="KW-0997">Cell inner membrane</keyword>
<evidence type="ECO:0000256" key="2">
    <source>
        <dbReference type="ARBA" id="ARBA00022448"/>
    </source>
</evidence>
<keyword evidence="8" id="KW-1185">Reference proteome</keyword>
<evidence type="ECO:0000256" key="5">
    <source>
        <dbReference type="RuleBase" id="RU003582"/>
    </source>
</evidence>
<keyword evidence="3 4" id="KW-1278">Translocase</keyword>
<dbReference type="SUPFAM" id="SSF143243">
    <property type="entry name" value="Nqo5-like"/>
    <property type="match status" value="1"/>
</dbReference>
<comment type="catalytic activity">
    <reaction evidence="3 5">
        <text>a quinone + NADH + 5 H(+)(in) = a quinol + NAD(+) + 4 H(+)(out)</text>
        <dbReference type="Rhea" id="RHEA:57888"/>
        <dbReference type="ChEBI" id="CHEBI:15378"/>
        <dbReference type="ChEBI" id="CHEBI:24646"/>
        <dbReference type="ChEBI" id="CHEBI:57540"/>
        <dbReference type="ChEBI" id="CHEBI:57945"/>
        <dbReference type="ChEBI" id="CHEBI:132124"/>
    </reaction>
</comment>
<keyword evidence="3 5" id="KW-0874">Quinone</keyword>
<dbReference type="InterPro" id="IPR020396">
    <property type="entry name" value="NADH_UbQ_OxRdtase_CS"/>
</dbReference>
<comment type="function">
    <text evidence="3">NDH-1 shuttles electrons from NADH, via FMN and iron-sulfur (Fe-S) centers, to quinones in the respiratory chain. The immediate electron acceptor for the enzyme in this species is believed to be ubiquinone. Couples the redox reaction to proton translocation (for every two electrons transferred, four hydrogen ions are translocated across the cytoplasmic membrane), and thus conserves the redox energy in a proton gradient.</text>
</comment>
<dbReference type="InterPro" id="IPR010218">
    <property type="entry name" value="NADH_DH_suC"/>
</dbReference>
<evidence type="ECO:0000313" key="8">
    <source>
        <dbReference type="Proteomes" id="UP000001880"/>
    </source>
</evidence>